<dbReference type="Proteomes" id="UP001152798">
    <property type="component" value="Chromosome 7"/>
</dbReference>
<reference evidence="1" key="1">
    <citation type="submission" date="2022-01" db="EMBL/GenBank/DDBJ databases">
        <authorList>
            <person name="King R."/>
        </authorList>
    </citation>
    <scope>NUCLEOTIDE SEQUENCE</scope>
</reference>
<dbReference type="EMBL" id="OV725083">
    <property type="protein sequence ID" value="CAH1407462.1"/>
    <property type="molecule type" value="Genomic_DNA"/>
</dbReference>
<name>A0A9P0HSJ4_NEZVI</name>
<sequence length="172" mass="19422">MLRPRTDRCWKSPEWTLSYSISNGPAHLTAVFPKWGSTRVFIRVKEFGPFSHAGGNLHSRKALFQGVVFKFLKKRARACNDNIEFSSSSAMALQLVWSQGLLQLQLPVMFEKCTRLPIVDSSDAGRLLSLHQPFKVLVYLSALDRSARYADIVAFPKTGRIELLLDAALRLK</sequence>
<accession>A0A9P0HSJ4</accession>
<organism evidence="1 2">
    <name type="scientific">Nezara viridula</name>
    <name type="common">Southern green stink bug</name>
    <name type="synonym">Cimex viridulus</name>
    <dbReference type="NCBI Taxonomy" id="85310"/>
    <lineage>
        <taxon>Eukaryota</taxon>
        <taxon>Metazoa</taxon>
        <taxon>Ecdysozoa</taxon>
        <taxon>Arthropoda</taxon>
        <taxon>Hexapoda</taxon>
        <taxon>Insecta</taxon>
        <taxon>Pterygota</taxon>
        <taxon>Neoptera</taxon>
        <taxon>Paraneoptera</taxon>
        <taxon>Hemiptera</taxon>
        <taxon>Heteroptera</taxon>
        <taxon>Panheteroptera</taxon>
        <taxon>Pentatomomorpha</taxon>
        <taxon>Pentatomoidea</taxon>
        <taxon>Pentatomidae</taxon>
        <taxon>Pentatominae</taxon>
        <taxon>Nezara</taxon>
    </lineage>
</organism>
<keyword evidence="2" id="KW-1185">Reference proteome</keyword>
<proteinExistence type="predicted"/>
<gene>
    <name evidence="1" type="ORF">NEZAVI_LOCUS15171</name>
</gene>
<evidence type="ECO:0000313" key="2">
    <source>
        <dbReference type="Proteomes" id="UP001152798"/>
    </source>
</evidence>
<protein>
    <submittedName>
        <fullName evidence="1">Uncharacterized protein</fullName>
    </submittedName>
</protein>
<dbReference type="AlphaFoldDB" id="A0A9P0HSJ4"/>
<evidence type="ECO:0000313" key="1">
    <source>
        <dbReference type="EMBL" id="CAH1407462.1"/>
    </source>
</evidence>